<dbReference type="Pfam" id="PF11943">
    <property type="entry name" value="DUF3460"/>
    <property type="match status" value="1"/>
</dbReference>
<protein>
    <recommendedName>
        <fullName evidence="4">DUF3460 domain-containing protein</fullName>
    </recommendedName>
</protein>
<gene>
    <name evidence="1" type="ORF">ODI_03088</name>
    <name evidence="2" type="ORF">ODI_R4041</name>
</gene>
<dbReference type="STRING" id="1851544.ODI_03088"/>
<name>A0A1C3JYY1_9BURK</name>
<evidence type="ECO:0000313" key="1">
    <source>
        <dbReference type="EMBL" id="SBT24462.1"/>
    </source>
</evidence>
<evidence type="ECO:0008006" key="4">
    <source>
        <dbReference type="Google" id="ProtNLM"/>
    </source>
</evidence>
<dbReference type="KEGG" id="odi:ODI_R4041"/>
<dbReference type="Proteomes" id="UP000078558">
    <property type="component" value="Chromosome I"/>
</dbReference>
<evidence type="ECO:0000313" key="2">
    <source>
        <dbReference type="EMBL" id="SOE52269.1"/>
    </source>
</evidence>
<dbReference type="InterPro" id="IPR021853">
    <property type="entry name" value="DUF3460"/>
</dbReference>
<reference evidence="2 3" key="2">
    <citation type="submission" date="2017-08" db="EMBL/GenBank/DDBJ databases">
        <authorList>
            <person name="de Groot N.N."/>
        </authorList>
    </citation>
    <scope>NUCLEOTIDE SEQUENCE [LARGE SCALE GENOMIC DNA]</scope>
    <source>
        <strain evidence="2">Orrdi1</strain>
    </source>
</reference>
<reference evidence="1 3" key="1">
    <citation type="submission" date="2016-06" db="EMBL/GenBank/DDBJ databases">
        <authorList>
            <person name="Kjaerup R.B."/>
            <person name="Dalgaard T.S."/>
            <person name="Juul-Madsen H.R."/>
        </authorList>
    </citation>
    <scope>NUCLEOTIDE SEQUENCE [LARGE SCALE GENOMIC DNA]</scope>
    <source>
        <strain evidence="1">Orrdi1</strain>
    </source>
</reference>
<dbReference type="EMBL" id="LT907988">
    <property type="protein sequence ID" value="SOE52269.1"/>
    <property type="molecule type" value="Genomic_DNA"/>
</dbReference>
<proteinExistence type="predicted"/>
<accession>A0A1C3JYY1</accession>
<keyword evidence="3" id="KW-1185">Reference proteome</keyword>
<sequence length="61" mass="7317">MANYESEVTRFLKDYKKEHPGTEQAQRDGRARLWDKSIDAEQQEGFRIARVPQRPYVYQND</sequence>
<dbReference type="AlphaFoldDB" id="A0A1C3JYY1"/>
<organism evidence="1 3">
    <name type="scientific">Orrella dioscoreae</name>
    <dbReference type="NCBI Taxonomy" id="1851544"/>
    <lineage>
        <taxon>Bacteria</taxon>
        <taxon>Pseudomonadati</taxon>
        <taxon>Pseudomonadota</taxon>
        <taxon>Betaproteobacteria</taxon>
        <taxon>Burkholderiales</taxon>
        <taxon>Alcaligenaceae</taxon>
        <taxon>Orrella</taxon>
    </lineage>
</organism>
<evidence type="ECO:0000313" key="3">
    <source>
        <dbReference type="Proteomes" id="UP000078558"/>
    </source>
</evidence>
<dbReference type="EMBL" id="FLRC01000009">
    <property type="protein sequence ID" value="SBT24462.1"/>
    <property type="molecule type" value="Genomic_DNA"/>
</dbReference>